<gene>
    <name evidence="4" type="ORF">AFM11_13925</name>
</gene>
<evidence type="ECO:0000256" key="2">
    <source>
        <dbReference type="SAM" id="MobiDB-lite"/>
    </source>
</evidence>
<dbReference type="GO" id="GO:0003676">
    <property type="term" value="F:nucleic acid binding"/>
    <property type="evidence" value="ECO:0007669"/>
    <property type="project" value="InterPro"/>
</dbReference>
<accession>A0A132PND4</accession>
<feature type="compositionally biased region" description="Pro residues" evidence="2">
    <location>
        <begin position="466"/>
        <end position="478"/>
    </location>
</feature>
<comment type="similarity">
    <text evidence="1">Belongs to the Rv1128c/1148c/1588c/1702c/1945/3466 family.</text>
</comment>
<organism evidence="4 5">
    <name type="scientific">Mycolicibacterium wolinskyi</name>
    <dbReference type="NCBI Taxonomy" id="59750"/>
    <lineage>
        <taxon>Bacteria</taxon>
        <taxon>Bacillati</taxon>
        <taxon>Actinomycetota</taxon>
        <taxon>Actinomycetes</taxon>
        <taxon>Mycobacteriales</taxon>
        <taxon>Mycobacteriaceae</taxon>
        <taxon>Mycolicibacterium</taxon>
    </lineage>
</organism>
<comment type="caution">
    <text evidence="4">The sequence shown here is derived from an EMBL/GenBank/DDBJ whole genome shotgun (WGS) entry which is preliminary data.</text>
</comment>
<evidence type="ECO:0000313" key="5">
    <source>
        <dbReference type="Proteomes" id="UP000070612"/>
    </source>
</evidence>
<reference evidence="4 5" key="1">
    <citation type="submission" date="2015-07" db="EMBL/GenBank/DDBJ databases">
        <title>A draft genome sequence of Mycobacterium wolinskyi.</title>
        <authorList>
            <person name="de Man T.J."/>
            <person name="Perry K.A."/>
            <person name="Coulliette A.D."/>
            <person name="Jensen B."/>
            <person name="Toney N.C."/>
            <person name="Limbago B.M."/>
            <person name="Noble-Wang J."/>
        </authorList>
    </citation>
    <scope>NUCLEOTIDE SEQUENCE [LARGE SCALE GENOMIC DNA]</scope>
    <source>
        <strain evidence="4 5">CDC_01</strain>
    </source>
</reference>
<dbReference type="GO" id="GO:0004519">
    <property type="term" value="F:endonuclease activity"/>
    <property type="evidence" value="ECO:0007669"/>
    <property type="project" value="InterPro"/>
</dbReference>
<keyword evidence="5" id="KW-1185">Reference proteome</keyword>
<dbReference type="AlphaFoldDB" id="A0A132PND4"/>
<dbReference type="InterPro" id="IPR002711">
    <property type="entry name" value="HNH"/>
</dbReference>
<dbReference type="InterPro" id="IPR003615">
    <property type="entry name" value="HNH_nuc"/>
</dbReference>
<protein>
    <recommendedName>
        <fullName evidence="3">HNH nuclease domain-containing protein</fullName>
    </recommendedName>
</protein>
<dbReference type="Gene3D" id="1.10.30.50">
    <property type="match status" value="1"/>
</dbReference>
<dbReference type="STRING" id="59750.AWC31_29810"/>
<dbReference type="Pfam" id="PF02720">
    <property type="entry name" value="DUF222"/>
    <property type="match status" value="1"/>
</dbReference>
<dbReference type="CDD" id="cd00085">
    <property type="entry name" value="HNHc"/>
    <property type="match status" value="1"/>
</dbReference>
<dbReference type="PATRIC" id="fig|59750.3.peg.6881"/>
<dbReference type="GO" id="GO:0008270">
    <property type="term" value="F:zinc ion binding"/>
    <property type="evidence" value="ECO:0007669"/>
    <property type="project" value="InterPro"/>
</dbReference>
<feature type="compositionally biased region" description="Basic and acidic residues" evidence="2">
    <location>
        <begin position="446"/>
        <end position="459"/>
    </location>
</feature>
<proteinExistence type="inferred from homology"/>
<name>A0A132PND4_9MYCO</name>
<feature type="region of interest" description="Disordered" evidence="2">
    <location>
        <begin position="446"/>
        <end position="478"/>
    </location>
</feature>
<dbReference type="EMBL" id="LGTW01000007">
    <property type="protein sequence ID" value="KWX23851.1"/>
    <property type="molecule type" value="Genomic_DNA"/>
</dbReference>
<feature type="domain" description="HNH nuclease" evidence="3">
    <location>
        <begin position="316"/>
        <end position="368"/>
    </location>
</feature>
<dbReference type="RefSeq" id="WP_067849549.1">
    <property type="nucleotide sequence ID" value="NZ_LGTW01000007.1"/>
</dbReference>
<dbReference type="Proteomes" id="UP000070612">
    <property type="component" value="Unassembled WGS sequence"/>
</dbReference>
<dbReference type="SMART" id="SM00507">
    <property type="entry name" value="HNHc"/>
    <property type="match status" value="1"/>
</dbReference>
<evidence type="ECO:0000256" key="1">
    <source>
        <dbReference type="ARBA" id="ARBA00023450"/>
    </source>
</evidence>
<dbReference type="Pfam" id="PF01844">
    <property type="entry name" value="HNH"/>
    <property type="match status" value="1"/>
</dbReference>
<dbReference type="InterPro" id="IPR003870">
    <property type="entry name" value="DUF222"/>
</dbReference>
<sequence>MRHHTETPESSAMIERICSSSRRENREAAGRLAAVAELFAYRLSRSTESEDWAIDTTEVVAAEIAAALRISQELAVSMIGYARAMRERLPKIGALFEAGDLDLAMFRTLVYRTDLITDADVLAAVDAELAAAVPRWLSMVSRGHLAAKVDRIVKRHDSDAVRRRREAAAQREIWIHERLDGLADIGGTVSATDGRTLDQRLAALAATVCERDPRTQDQRRSDAVGALSIGADRIACQCGQPDCAAVGAPPASPVVIHVIAEQAALEGHSDVPGSFVEADGLIPAEQLPSLAESAKLRPLIHPGDAPAEPGYTPSRALAEFVRCRDLTCRFPGCDKSAETCDIDHTIPYDDGGPTQAANLKCLCRRHHLLKTFCGWRDKQLRDGTIIWRSPSGDIYVTTPGSALLFPTLCAPTAEVTERAIPDVRPRTAMMPRRTRTRAQNRAARIDAERRANRRDREPHYTYFAALPPPGSDVDPPPF</sequence>
<evidence type="ECO:0000313" key="4">
    <source>
        <dbReference type="EMBL" id="KWX23851.1"/>
    </source>
</evidence>
<evidence type="ECO:0000259" key="3">
    <source>
        <dbReference type="SMART" id="SM00507"/>
    </source>
</evidence>